<protein>
    <submittedName>
        <fullName evidence="2">Uncharacterized protein</fullName>
    </submittedName>
</protein>
<feature type="compositionally biased region" description="Basic and acidic residues" evidence="1">
    <location>
        <begin position="238"/>
        <end position="247"/>
    </location>
</feature>
<feature type="compositionally biased region" description="Basic and acidic residues" evidence="1">
    <location>
        <begin position="196"/>
        <end position="215"/>
    </location>
</feature>
<reference evidence="2 3" key="1">
    <citation type="submission" date="2011-02" db="EMBL/GenBank/DDBJ databases">
        <title>The Genome Sequence of Sphaeroforma arctica JP610.</title>
        <authorList>
            <consortium name="The Broad Institute Genome Sequencing Platform"/>
            <person name="Russ C."/>
            <person name="Cuomo C."/>
            <person name="Young S.K."/>
            <person name="Zeng Q."/>
            <person name="Gargeya S."/>
            <person name="Alvarado L."/>
            <person name="Berlin A."/>
            <person name="Chapman S.B."/>
            <person name="Chen Z."/>
            <person name="Freedman E."/>
            <person name="Gellesch M."/>
            <person name="Goldberg J."/>
            <person name="Griggs A."/>
            <person name="Gujja S."/>
            <person name="Heilman E."/>
            <person name="Heiman D."/>
            <person name="Howarth C."/>
            <person name="Mehta T."/>
            <person name="Neiman D."/>
            <person name="Pearson M."/>
            <person name="Roberts A."/>
            <person name="Saif S."/>
            <person name="Shea T."/>
            <person name="Shenoy N."/>
            <person name="Sisk P."/>
            <person name="Stolte C."/>
            <person name="Sykes S."/>
            <person name="White J."/>
            <person name="Yandava C."/>
            <person name="Burger G."/>
            <person name="Gray M.W."/>
            <person name="Holland P.W.H."/>
            <person name="King N."/>
            <person name="Lang F.B.F."/>
            <person name="Roger A.J."/>
            <person name="Ruiz-Trillo I."/>
            <person name="Haas B."/>
            <person name="Nusbaum C."/>
            <person name="Birren B."/>
        </authorList>
    </citation>
    <scope>NUCLEOTIDE SEQUENCE [LARGE SCALE GENOMIC DNA]</scope>
    <source>
        <strain evidence="2 3">JP610</strain>
    </source>
</reference>
<feature type="compositionally biased region" description="Polar residues" evidence="1">
    <location>
        <begin position="224"/>
        <end position="236"/>
    </location>
</feature>
<keyword evidence="3" id="KW-1185">Reference proteome</keyword>
<dbReference type="RefSeq" id="XP_014150144.1">
    <property type="nucleotide sequence ID" value="XM_014294669.1"/>
</dbReference>
<dbReference type="EMBL" id="KQ243189">
    <property type="protein sequence ID" value="KNC76242.1"/>
    <property type="molecule type" value="Genomic_DNA"/>
</dbReference>
<evidence type="ECO:0000313" key="2">
    <source>
        <dbReference type="EMBL" id="KNC76242.1"/>
    </source>
</evidence>
<gene>
    <name evidence="2" type="ORF">SARC_11249</name>
</gene>
<dbReference type="GeneID" id="25911753"/>
<evidence type="ECO:0000313" key="3">
    <source>
        <dbReference type="Proteomes" id="UP000054560"/>
    </source>
</evidence>
<feature type="region of interest" description="Disordered" evidence="1">
    <location>
        <begin position="179"/>
        <end position="247"/>
    </location>
</feature>
<accession>A0A0L0FHI7</accession>
<sequence length="352" mass="39761">MKTLPQFTKIRGDNHHTTIDQAQLGHMYKYLAQHVLLRVMLICQTIPASQTWNGLSPRISGQQPICFALPTDLHHQARSMNQDTMVGARLHLVMLYEMSQYVTTSIIYQVDSLLHPAPNAGNTFATPQVSLLDAAKEASFGRILDLPMPPQLPQTTTPRQGPAVFLMWCQRALHEYASNPINLPTRDNGRTGNKPNSDHSLRHARDVDENLTDRRRTSRYHLVNNGTGSVDITGSKSRSHDGDGPNRETYEEWYLTRSSARDLRDILLSQRASKHPVAFDLTRRQPSPSAGDDEKALFAYKQEIDRRQILLDNKTIADTPFPDLTGLICMFFYFGSDYDTAYAVETYSSRAS</sequence>
<organism evidence="2 3">
    <name type="scientific">Sphaeroforma arctica JP610</name>
    <dbReference type="NCBI Taxonomy" id="667725"/>
    <lineage>
        <taxon>Eukaryota</taxon>
        <taxon>Ichthyosporea</taxon>
        <taxon>Ichthyophonida</taxon>
        <taxon>Sphaeroforma</taxon>
    </lineage>
</organism>
<evidence type="ECO:0000256" key="1">
    <source>
        <dbReference type="SAM" id="MobiDB-lite"/>
    </source>
</evidence>
<dbReference type="AlphaFoldDB" id="A0A0L0FHI7"/>
<name>A0A0L0FHI7_9EUKA</name>
<proteinExistence type="predicted"/>
<dbReference type="Proteomes" id="UP000054560">
    <property type="component" value="Unassembled WGS sequence"/>
</dbReference>